<protein>
    <recommendedName>
        <fullName evidence="1">CHAT domain-containing protein</fullName>
    </recommendedName>
</protein>
<evidence type="ECO:0000313" key="2">
    <source>
        <dbReference type="EMBL" id="KAF5532858.1"/>
    </source>
</evidence>
<dbReference type="EMBL" id="JAAOAM010000349">
    <property type="protein sequence ID" value="KAF5532858.1"/>
    <property type="molecule type" value="Genomic_DNA"/>
</dbReference>
<evidence type="ECO:0000313" key="3">
    <source>
        <dbReference type="Proteomes" id="UP000522262"/>
    </source>
</evidence>
<evidence type="ECO:0000259" key="1">
    <source>
        <dbReference type="Pfam" id="PF12770"/>
    </source>
</evidence>
<sequence>MGGSDKFLLLDPKNLLPSQFIPTLLGRVCDNPNQPWANYFPEDPTSFYSSTAAPFHIKARSTSVLLGRNTTGIARFLIEDLLSIEREKAKKPTANWFGGLSRVFNLPQEREVLSNMLHNPQLKKKAEQWLDDNRHLYMITGFVTVVNASCHVANSESSSVGFDISITKALEAAILGVGGVPVELPSISAEWRNQSDKSVEWSATYAGESIIAIRYRQLQRKGLILSRLLNGEIVMRKNLDIRGSEDMMFGPEHKRDTQEVKQWELYMSDGLDEDEEGDVVLSPSYEVELQTRDVLDNPESIESLRMDRTLFITIEEVSPVPGAGDGRVEVMLSFHRPEGYQDNNTAVQAPLTRIITVPQAAKEIEWYFERYPRDPFLTVRANNARNLINNQTSLLLEELQIDDTSLCQLGFERIVFEILAGTELSKIHWEALESPEMWKSNTHVTVCRIALGDKARLQRAPTHIDIQKCINVLLVVARGKNDAIDPRLTSRPLLQKLGQDSSGSVSVDIARPGTQEEFLSRLCEKDYDIVHLDVHGMVRGDRAFLLFQDPDDDYTVEVSADDIGKALFVNRVKLVIMNACQSASTTGSSTANFAHELASHGVPYVLGMAFKVTHTAVEIFTSALHDCLLWSTRNILLAVHEARAKLRVNKERTSDLFGLTFSLQDDILPVLLSEWLYESRLIRHVFHVDCSSGIPSLDSVLATIHRQAGYVIETERMDEPETEDHIAQTLFSQATLLVFQNVEESANWLAEVIFKLAVLERSEDAVPSFILISSRTSLPLVRRKLSKIKPGRHFAYELKSLNSVSATKLADNLLKGKQRKEESYSALWYRQSIFMLLQHNPLAIEVVIPVIASRESHEVYWHLKTGSLDLNWEASRLKQLFLQWKHLIDDHPGLLQALIPFTTSVPEDYLAKVFAVYRVDPSARKALVEAGCTNTQGVIATNGPLRLHPLFSQFTRNQPSSEEDITTSWRRAAAYYHDRSIDWIKTGLYSPTTQKSKPKDEWENMTAVLRHIIPELEKDTEESALFDLSWVVGSFHVFHKDIPKHAVDMFADLTLEALKAMVPEFVPTSNEGLRFVVVQGLYARARKLSDFQILRITLLVQFLVHYYYDISLKTASIYQDALMILQDAVPTSLDDQELQRLFDMTTSISFLTDCELSCEEGRMPKTMDLWADVSSDLGLPSTFRAFADYSVDSSEDFSPLKSLDTLVDAFDALNTASSNQEQDPPPLDQSLRDAIQRYDTRSQLDIYDKLVEVYFNSGDWETVLFVLDKIDQCSNDICRFRGTNIDDVSTLEQKRWMTTRRVQCLRHLGRISESKERIEELKNIVSRREDLWTSQDRRNEQYQNLTAVVERHMGKLSPSARVDAGDYVFRPRTFHQAEVPQMQDSKVSSELRTNLKAEQIGGVAQETGDVDARLANTMTVGASDRNPGRHEVAEEDSDNFYLINKPWMKEVIGLLSSFGTPVEEHYDFQTPPGRVGGLFLYHSRALMVDGFLKALGVLQPELTGGV</sequence>
<reference evidence="2 3" key="1">
    <citation type="submission" date="2020-05" db="EMBL/GenBank/DDBJ databases">
        <title>Identification and distribution of gene clusters putatively required for synthesis of sphingolipid metabolism inhibitors in phylogenetically diverse species of the filamentous fungus Fusarium.</title>
        <authorList>
            <person name="Kim H.-S."/>
            <person name="Busman M."/>
            <person name="Brown D.W."/>
            <person name="Divon H."/>
            <person name="Uhlig S."/>
            <person name="Proctor R.H."/>
        </authorList>
    </citation>
    <scope>NUCLEOTIDE SEQUENCE [LARGE SCALE GENOMIC DNA]</scope>
    <source>
        <strain evidence="2 3">NRRL 53147</strain>
    </source>
</reference>
<gene>
    <name evidence="2" type="ORF">FMEXI_12179</name>
</gene>
<keyword evidence="3" id="KW-1185">Reference proteome</keyword>
<accession>A0A8H5I943</accession>
<dbReference type="Proteomes" id="UP000522262">
    <property type="component" value="Unassembled WGS sequence"/>
</dbReference>
<name>A0A8H5I943_9HYPO</name>
<comment type="caution">
    <text evidence="2">The sequence shown here is derived from an EMBL/GenBank/DDBJ whole genome shotgun (WGS) entry which is preliminary data.</text>
</comment>
<dbReference type="Pfam" id="PF12770">
    <property type="entry name" value="CHAT"/>
    <property type="match status" value="1"/>
</dbReference>
<dbReference type="InterPro" id="IPR024983">
    <property type="entry name" value="CHAT_dom"/>
</dbReference>
<feature type="domain" description="CHAT" evidence="1">
    <location>
        <begin position="502"/>
        <end position="652"/>
    </location>
</feature>
<organism evidence="2 3">
    <name type="scientific">Fusarium mexicanum</name>
    <dbReference type="NCBI Taxonomy" id="751941"/>
    <lineage>
        <taxon>Eukaryota</taxon>
        <taxon>Fungi</taxon>
        <taxon>Dikarya</taxon>
        <taxon>Ascomycota</taxon>
        <taxon>Pezizomycotina</taxon>
        <taxon>Sordariomycetes</taxon>
        <taxon>Hypocreomycetidae</taxon>
        <taxon>Hypocreales</taxon>
        <taxon>Nectriaceae</taxon>
        <taxon>Fusarium</taxon>
        <taxon>Fusarium fujikuroi species complex</taxon>
    </lineage>
</organism>
<proteinExistence type="predicted"/>